<evidence type="ECO:0000256" key="6">
    <source>
        <dbReference type="ARBA" id="ARBA00022676"/>
    </source>
</evidence>
<dbReference type="InterPro" id="IPR028098">
    <property type="entry name" value="Glyco_trans_4-like_N"/>
</dbReference>
<dbReference type="AlphaFoldDB" id="C3YT93"/>
<gene>
    <name evidence="19" type="ORF">BRAFLDRAFT_70178</name>
</gene>
<dbReference type="Gene3D" id="3.40.50.2000">
    <property type="entry name" value="Glycogen Phosphorylase B"/>
    <property type="match status" value="2"/>
</dbReference>
<feature type="domain" description="Glycosyl transferase family 1" evidence="17">
    <location>
        <begin position="264"/>
        <end position="430"/>
    </location>
</feature>
<comment type="function">
    <text evidence="16">Mannosylates Man(2)GlcNAc(2)-dolichol diphosphate and Man(1)GlcNAc(2)-dolichol diphosphate to form Man(3)GlcNAc(2)-dolichol diphosphate.</text>
</comment>
<dbReference type="EMBL" id="GG666551">
    <property type="protein sequence ID" value="EEN56460.1"/>
    <property type="molecule type" value="Genomic_DNA"/>
</dbReference>
<evidence type="ECO:0000259" key="17">
    <source>
        <dbReference type="Pfam" id="PF00534"/>
    </source>
</evidence>
<sequence>MSFISISLEVITARNGVGVTSGQLEVQRSLISWCFGKQNFVRPRRLLHAEVFKMVKVVFLHPDLGIGGAERLVVDAALALKSRGHEVRFLTAHHDPGHCFPETRDGTLSVTAVGDWLPRSVLGHCYALCAYLRMVYAALWLVVVSRWDYQVVLCDQISACVPFLRLNRWARVIFYCHFPDQLLTQRRSTLKRLYRAPIDWLEETTTGMADCVLVNSNFTAGVFRDTFSSLAHVTPAVLYPSLNFSAFDAPVGPPGHLVPQGAGTVFLSINRYERKKNLSLAIRALGKLKDTVPDDQWPTVHLIMAGGYDNRVVENVEHHQELVSLAEELNLTDHITFLRSFSDAQKRTLLTHSTCLLYTPSNEHFGIVPLEAMYMKCPVIAVNSGGPLETVGDKETGFLCDPDAESFSKAMRKFVEDKNLSKKYGNAGRDRVEKKFSFNAFTQQLNKVVEDTMKLEPRGGWVMTTFVTLLFIVGVGLAAILAQMLG</sequence>
<dbReference type="EC" id="2.4.1.132" evidence="4 16"/>
<evidence type="ECO:0000256" key="7">
    <source>
        <dbReference type="ARBA" id="ARBA00022679"/>
    </source>
</evidence>
<evidence type="ECO:0000256" key="14">
    <source>
        <dbReference type="ARBA" id="ARBA00050465"/>
    </source>
</evidence>
<dbReference type="InterPro" id="IPR027054">
    <property type="entry name" value="ALG2"/>
</dbReference>
<dbReference type="CDD" id="cd03805">
    <property type="entry name" value="GT4_ALG2-like"/>
    <property type="match status" value="1"/>
</dbReference>
<evidence type="ECO:0000256" key="2">
    <source>
        <dbReference type="ARBA" id="ARBA00004922"/>
    </source>
</evidence>
<evidence type="ECO:0000256" key="12">
    <source>
        <dbReference type="ARBA" id="ARBA00045103"/>
    </source>
</evidence>
<dbReference type="STRING" id="7739.C3YT93"/>
<dbReference type="SUPFAM" id="SSF53756">
    <property type="entry name" value="UDP-Glycosyltransferase/glycogen phosphorylase"/>
    <property type="match status" value="1"/>
</dbReference>
<comment type="similarity">
    <text evidence="16">Belongs to the glycosyltransferase group 1 family.</text>
</comment>
<evidence type="ECO:0000256" key="16">
    <source>
        <dbReference type="RuleBase" id="RU367136"/>
    </source>
</evidence>
<dbReference type="GO" id="GO:0102704">
    <property type="term" value="F:GDP-Man:Man(2)GlcNAc(2)-PP-Dol alpha-1,6-mannosyltransferase activity"/>
    <property type="evidence" value="ECO:0007669"/>
    <property type="project" value="UniProtKB-UniRule"/>
</dbReference>
<evidence type="ECO:0000256" key="13">
    <source>
        <dbReference type="ARBA" id="ARBA00045104"/>
    </source>
</evidence>
<evidence type="ECO:0000313" key="19">
    <source>
        <dbReference type="EMBL" id="EEN56460.1"/>
    </source>
</evidence>
<evidence type="ECO:0000256" key="1">
    <source>
        <dbReference type="ARBA" id="ARBA00004389"/>
    </source>
</evidence>
<dbReference type="Pfam" id="PF00534">
    <property type="entry name" value="Glycos_transf_1"/>
    <property type="match status" value="1"/>
</dbReference>
<comment type="pathway">
    <text evidence="2 16">Protein modification; protein glycosylation.</text>
</comment>
<comment type="catalytic activity">
    <reaction evidence="12 16">
        <text>a beta-D-Man-(1-&gt;4)-beta-D-GlcNAc-(1-&gt;4)-alpha-D-GlcNAc-diphospho-di-trans,poly-cis-dolichol + GDP-alpha-D-mannose = an alpha-D-Man-(1-&gt;3)-beta-D-Man-(1-&gt;4)-beta-D-GlcNAc-(1-&gt;4)-alpha-D-GlcNAc-diphospho-di-trans,poly-cis-dolichol + GDP + H(+)</text>
        <dbReference type="Rhea" id="RHEA:29515"/>
        <dbReference type="Rhea" id="RHEA-COMP:19511"/>
        <dbReference type="Rhea" id="RHEA-COMP:19513"/>
        <dbReference type="ChEBI" id="CHEBI:15378"/>
        <dbReference type="ChEBI" id="CHEBI:57527"/>
        <dbReference type="ChEBI" id="CHEBI:58189"/>
        <dbReference type="ChEBI" id="CHEBI:58472"/>
        <dbReference type="ChEBI" id="CHEBI:132510"/>
        <dbReference type="EC" id="2.4.1.132"/>
    </reaction>
    <physiologicalReaction direction="left-to-right" evidence="12 16">
        <dbReference type="Rhea" id="RHEA:29516"/>
    </physiologicalReaction>
</comment>
<evidence type="ECO:0000256" key="3">
    <source>
        <dbReference type="ARBA" id="ARBA00011969"/>
    </source>
</evidence>
<comment type="catalytic activity">
    <reaction evidence="13 16">
        <text>an alpha-D-Man-(1-&gt;3)-beta-D-Man-(1-&gt;4)-beta-D-GlcNAc-(1-&gt;4)-alpha-D-GlcNAc-diphospho-di-trans,poly-cis-dolichol + GDP-alpha-D-mannose = an alpha-D-Man-(1-&gt;3)-[alpha-D-Man-(1-&gt;6)]-beta-D-Man-(1-&gt;4)-beta-D-GlcNAc-(1-&gt;4)-alpha-D-GlcNAc-diphospho-di-trans,poly-cis-dolichol + GDP + H(+)</text>
        <dbReference type="Rhea" id="RHEA:29519"/>
        <dbReference type="Rhea" id="RHEA-COMP:19513"/>
        <dbReference type="Rhea" id="RHEA-COMP:19515"/>
        <dbReference type="ChEBI" id="CHEBI:15378"/>
        <dbReference type="ChEBI" id="CHEBI:57527"/>
        <dbReference type="ChEBI" id="CHEBI:58189"/>
        <dbReference type="ChEBI" id="CHEBI:132510"/>
        <dbReference type="ChEBI" id="CHEBI:132511"/>
        <dbReference type="EC" id="2.4.1.257"/>
    </reaction>
    <physiologicalReaction direction="left-to-right" evidence="13 16">
        <dbReference type="Rhea" id="RHEA:29520"/>
    </physiologicalReaction>
</comment>
<accession>C3YT93</accession>
<dbReference type="InterPro" id="IPR001296">
    <property type="entry name" value="Glyco_trans_1"/>
</dbReference>
<dbReference type="PANTHER" id="PTHR45918">
    <property type="entry name" value="ALPHA-1,3/1,6-MANNOSYLTRANSFERASE ALG2"/>
    <property type="match status" value="1"/>
</dbReference>
<dbReference type="eggNOG" id="KOG0853">
    <property type="taxonomic scope" value="Eukaryota"/>
</dbReference>
<evidence type="ECO:0000259" key="18">
    <source>
        <dbReference type="Pfam" id="PF13439"/>
    </source>
</evidence>
<evidence type="ECO:0000256" key="9">
    <source>
        <dbReference type="ARBA" id="ARBA00022824"/>
    </source>
</evidence>
<keyword evidence="7 16" id="KW-0808">Transferase</keyword>
<keyword evidence="8 16" id="KW-0812">Transmembrane</keyword>
<evidence type="ECO:0000256" key="8">
    <source>
        <dbReference type="ARBA" id="ARBA00022692"/>
    </source>
</evidence>
<dbReference type="FunFam" id="3.40.50.2000:FF:000097">
    <property type="entry name" value="alpha-1,3/1,6-mannosyltransferase ALG2"/>
    <property type="match status" value="1"/>
</dbReference>
<name>C3YT93_BRAFL</name>
<comment type="catalytic activity">
    <reaction evidence="14">
        <text>a beta-D-Man-(1-&gt;4)-beta-D-GlcNAc-(1-&gt;4)-alpha-D-GlcNAc-diphospho-di-trans,poly-cis-dolichol + GDP-alpha-D-mannose = an alpha-D-Man-(1-&gt;6)-beta-D-Man-(1-&gt;4)-beta-D-GlcNAc-(1-&gt;4)-alpha-D-GlcNAc-diphospho-di-trans,poly-cis-dolichol + GDP + H(+)</text>
        <dbReference type="Rhea" id="RHEA:79023"/>
        <dbReference type="Rhea" id="RHEA-COMP:19511"/>
        <dbReference type="Rhea" id="RHEA-COMP:19514"/>
        <dbReference type="ChEBI" id="CHEBI:15378"/>
        <dbReference type="ChEBI" id="CHEBI:57527"/>
        <dbReference type="ChEBI" id="CHEBI:58189"/>
        <dbReference type="ChEBI" id="CHEBI:58472"/>
        <dbReference type="ChEBI" id="CHEBI:229641"/>
    </reaction>
    <physiologicalReaction direction="left-to-right" evidence="14">
        <dbReference type="Rhea" id="RHEA:79024"/>
    </physiologicalReaction>
</comment>
<dbReference type="GO" id="GO:0005789">
    <property type="term" value="C:endoplasmic reticulum membrane"/>
    <property type="evidence" value="ECO:0007669"/>
    <property type="project" value="UniProtKB-SubCell"/>
</dbReference>
<evidence type="ECO:0000256" key="11">
    <source>
        <dbReference type="ARBA" id="ARBA00023136"/>
    </source>
</evidence>
<reference evidence="19" key="1">
    <citation type="journal article" date="2008" name="Nature">
        <title>The amphioxus genome and the evolution of the chordate karyotype.</title>
        <authorList>
            <consortium name="US DOE Joint Genome Institute (JGI-PGF)"/>
            <person name="Putnam N.H."/>
            <person name="Butts T."/>
            <person name="Ferrier D.E.K."/>
            <person name="Furlong R.F."/>
            <person name="Hellsten U."/>
            <person name="Kawashima T."/>
            <person name="Robinson-Rechavi M."/>
            <person name="Shoguchi E."/>
            <person name="Terry A."/>
            <person name="Yu J.-K."/>
            <person name="Benito-Gutierrez E.L."/>
            <person name="Dubchak I."/>
            <person name="Garcia-Fernandez J."/>
            <person name="Gibson-Brown J.J."/>
            <person name="Grigoriev I.V."/>
            <person name="Horton A.C."/>
            <person name="de Jong P.J."/>
            <person name="Jurka J."/>
            <person name="Kapitonov V.V."/>
            <person name="Kohara Y."/>
            <person name="Kuroki Y."/>
            <person name="Lindquist E."/>
            <person name="Lucas S."/>
            <person name="Osoegawa K."/>
            <person name="Pennacchio L.A."/>
            <person name="Salamov A.A."/>
            <person name="Satou Y."/>
            <person name="Sauka-Spengler T."/>
            <person name="Schmutz J."/>
            <person name="Shin-I T."/>
            <person name="Toyoda A."/>
            <person name="Bronner-Fraser M."/>
            <person name="Fujiyama A."/>
            <person name="Holland L.Z."/>
            <person name="Holland P.W.H."/>
            <person name="Satoh N."/>
            <person name="Rokhsar D.S."/>
        </authorList>
    </citation>
    <scope>NUCLEOTIDE SEQUENCE [LARGE SCALE GENOMIC DNA]</scope>
    <source>
        <strain evidence="19">S238N-H82</strain>
        <tissue evidence="19">Testes</tissue>
    </source>
</reference>
<proteinExistence type="inferred from homology"/>
<dbReference type="GO" id="GO:0004378">
    <property type="term" value="F:GDP-Man:Man(1)GlcNAc(2)-PP-Dol alpha-1,3-mannosyltransferase activity"/>
    <property type="evidence" value="ECO:0007669"/>
    <property type="project" value="UniProtKB-UniRule"/>
</dbReference>
<evidence type="ECO:0000256" key="4">
    <source>
        <dbReference type="ARBA" id="ARBA00012649"/>
    </source>
</evidence>
<dbReference type="EC" id="2.4.1.257" evidence="3 16"/>
<keyword evidence="11 16" id="KW-0472">Membrane</keyword>
<keyword evidence="9" id="KW-0256">Endoplasmic reticulum</keyword>
<comment type="subcellular location">
    <subcellularLocation>
        <location evidence="1 16">Endoplasmic reticulum membrane</location>
        <topology evidence="1 16">Single-pass membrane protein</topology>
    </subcellularLocation>
</comment>
<evidence type="ECO:0000256" key="5">
    <source>
        <dbReference type="ARBA" id="ARBA00019218"/>
    </source>
</evidence>
<dbReference type="FunFam" id="3.40.50.2000:FF:000085">
    <property type="entry name" value="alpha-1,3/1,6-mannosyltransferase ALG2"/>
    <property type="match status" value="1"/>
</dbReference>
<evidence type="ECO:0000256" key="15">
    <source>
        <dbReference type="ARBA" id="ARBA00052501"/>
    </source>
</evidence>
<protein>
    <recommendedName>
        <fullName evidence="5 16">Alpha-1,3/1,6-mannosyltransferase ALG2</fullName>
        <ecNumber evidence="4 16">2.4.1.132</ecNumber>
        <ecNumber evidence="3 16">2.4.1.257</ecNumber>
    </recommendedName>
    <alternativeName>
        <fullName evidence="16">GDP-Man:Man(1)GlcNAc(2)-PP-Dol alpha-1,3-mannosyltransferase</fullName>
    </alternativeName>
</protein>
<feature type="domain" description="Glycosyltransferase subfamily 4-like N-terminal" evidence="18">
    <location>
        <begin position="66"/>
        <end position="227"/>
    </location>
</feature>
<keyword evidence="10 16" id="KW-1133">Transmembrane helix</keyword>
<evidence type="ECO:0000256" key="10">
    <source>
        <dbReference type="ARBA" id="ARBA00022989"/>
    </source>
</evidence>
<dbReference type="InParanoid" id="C3YT93"/>
<feature type="transmembrane region" description="Helical" evidence="16">
    <location>
        <begin position="461"/>
        <end position="482"/>
    </location>
</feature>
<comment type="catalytic activity">
    <reaction evidence="15">
        <text>an alpha-D-Man-(1-&gt;6)-beta-D-Man-(1-&gt;4)-beta-D-GlcNAc-(1-&gt;4)-alpha-D-GlcNAc-diphospho-di-trans,poly-cis-dolichol + GDP-alpha-D-mannose = an alpha-D-Man-(1-&gt;3)-[alpha-D-Man-(1-&gt;6)]-beta-D-Man-(1-&gt;4)-beta-D-GlcNAc-(1-&gt;4)-alpha-D-GlcNAc-diphospho-di-trans,poly-cis-dolichol + GDP + H(+)</text>
        <dbReference type="Rhea" id="RHEA:79027"/>
        <dbReference type="Rhea" id="RHEA-COMP:19514"/>
        <dbReference type="Rhea" id="RHEA-COMP:19515"/>
        <dbReference type="ChEBI" id="CHEBI:15378"/>
        <dbReference type="ChEBI" id="CHEBI:57527"/>
        <dbReference type="ChEBI" id="CHEBI:58189"/>
        <dbReference type="ChEBI" id="CHEBI:132511"/>
        <dbReference type="ChEBI" id="CHEBI:229641"/>
    </reaction>
    <physiologicalReaction direction="left-to-right" evidence="15">
        <dbReference type="Rhea" id="RHEA:79028"/>
    </physiologicalReaction>
</comment>
<dbReference type="UniPathway" id="UPA00378"/>
<keyword evidence="6 16" id="KW-0328">Glycosyltransferase</keyword>
<dbReference type="Pfam" id="PF13439">
    <property type="entry name" value="Glyco_transf_4"/>
    <property type="match status" value="1"/>
</dbReference>
<dbReference type="PANTHER" id="PTHR45918:SF1">
    <property type="entry name" value="ALPHA-1,3_1,6-MANNOSYLTRANSFERASE ALG2"/>
    <property type="match status" value="1"/>
</dbReference>
<organism>
    <name type="scientific">Branchiostoma floridae</name>
    <name type="common">Florida lancelet</name>
    <name type="synonym">Amphioxus</name>
    <dbReference type="NCBI Taxonomy" id="7739"/>
    <lineage>
        <taxon>Eukaryota</taxon>
        <taxon>Metazoa</taxon>
        <taxon>Chordata</taxon>
        <taxon>Cephalochordata</taxon>
        <taxon>Leptocardii</taxon>
        <taxon>Amphioxiformes</taxon>
        <taxon>Branchiostomatidae</taxon>
        <taxon>Branchiostoma</taxon>
    </lineage>
</organism>